<comment type="similarity">
    <text evidence="1 4">Belongs to the plant dirigent protein family.</text>
</comment>
<reference evidence="5 6" key="1">
    <citation type="submission" date="2024-01" db="EMBL/GenBank/DDBJ databases">
        <title>The genomes of 5 underutilized Papilionoideae crops provide insights into root nodulation and disease resistanc.</title>
        <authorList>
            <person name="Jiang F."/>
        </authorList>
    </citation>
    <scope>NUCLEOTIDE SEQUENCE [LARGE SCALE GENOMIC DNA]</scope>
    <source>
        <strain evidence="5">DUOXIRENSHENG_FW03</strain>
        <tissue evidence="5">Leaves</tissue>
    </source>
</reference>
<dbReference type="InterPro" id="IPR044859">
    <property type="entry name" value="Allene_oxi_cyc_Dirigent"/>
</dbReference>
<dbReference type="Proteomes" id="UP001386955">
    <property type="component" value="Unassembled WGS sequence"/>
</dbReference>
<evidence type="ECO:0000256" key="3">
    <source>
        <dbReference type="ARBA" id="ARBA00022525"/>
    </source>
</evidence>
<protein>
    <recommendedName>
        <fullName evidence="4">Dirigent protein</fullName>
    </recommendedName>
</protein>
<keyword evidence="4" id="KW-0732">Signal</keyword>
<evidence type="ECO:0000313" key="5">
    <source>
        <dbReference type="EMBL" id="KAK7404896.1"/>
    </source>
</evidence>
<dbReference type="AlphaFoldDB" id="A0AAN9STL4"/>
<keyword evidence="3 4" id="KW-0964">Secreted</keyword>
<comment type="subcellular location">
    <subcellularLocation>
        <location evidence="4">Secreted</location>
        <location evidence="4">Extracellular space</location>
        <location evidence="4">Apoplast</location>
    </subcellularLocation>
</comment>
<feature type="chain" id="PRO_5042667905" description="Dirigent protein" evidence="4">
    <location>
        <begin position="23"/>
        <end position="175"/>
    </location>
</feature>
<evidence type="ECO:0000313" key="6">
    <source>
        <dbReference type="Proteomes" id="UP001386955"/>
    </source>
</evidence>
<comment type="subunit">
    <text evidence="2 4">Homodimer.</text>
</comment>
<feature type="signal peptide" evidence="4">
    <location>
        <begin position="1"/>
        <end position="22"/>
    </location>
</feature>
<dbReference type="Pfam" id="PF03018">
    <property type="entry name" value="Dirigent"/>
    <property type="match status" value="1"/>
</dbReference>
<organism evidence="5 6">
    <name type="scientific">Psophocarpus tetragonolobus</name>
    <name type="common">Winged bean</name>
    <name type="synonym">Dolichos tetragonolobus</name>
    <dbReference type="NCBI Taxonomy" id="3891"/>
    <lineage>
        <taxon>Eukaryota</taxon>
        <taxon>Viridiplantae</taxon>
        <taxon>Streptophyta</taxon>
        <taxon>Embryophyta</taxon>
        <taxon>Tracheophyta</taxon>
        <taxon>Spermatophyta</taxon>
        <taxon>Magnoliopsida</taxon>
        <taxon>eudicotyledons</taxon>
        <taxon>Gunneridae</taxon>
        <taxon>Pentapetalae</taxon>
        <taxon>rosids</taxon>
        <taxon>fabids</taxon>
        <taxon>Fabales</taxon>
        <taxon>Fabaceae</taxon>
        <taxon>Papilionoideae</taxon>
        <taxon>50 kb inversion clade</taxon>
        <taxon>NPAAA clade</taxon>
        <taxon>indigoferoid/millettioid clade</taxon>
        <taxon>Phaseoleae</taxon>
        <taxon>Psophocarpus</taxon>
    </lineage>
</organism>
<keyword evidence="6" id="KW-1185">Reference proteome</keyword>
<name>A0AAN9STL4_PSOTE</name>
<dbReference type="InterPro" id="IPR004265">
    <property type="entry name" value="Dirigent"/>
</dbReference>
<evidence type="ECO:0000256" key="2">
    <source>
        <dbReference type="ARBA" id="ARBA00011738"/>
    </source>
</evidence>
<dbReference type="EMBL" id="JAYMYS010000002">
    <property type="protein sequence ID" value="KAK7404896.1"/>
    <property type="molecule type" value="Genomic_DNA"/>
</dbReference>
<keyword evidence="4" id="KW-0052">Apoplast</keyword>
<dbReference type="GO" id="GO:0048046">
    <property type="term" value="C:apoplast"/>
    <property type="evidence" value="ECO:0007669"/>
    <property type="project" value="UniProtKB-SubCell"/>
</dbReference>
<proteinExistence type="inferred from homology"/>
<sequence length="175" mass="19163">MAATKMLFFGMFLLSIAMVYEGNGELALPSSLTFYLQDTAKGGNATVTPVIGLSGRDWTYDQFGTIFAMDDPVLMGPNPLSEVVGRAQGMMIVSAHDGANVNAMFSIVFTNMQYSGSSLEIQGVSRQRESYKELSVVSGTGRFRFARGYAAFETTFYDPETAHSVIRFTITLRQT</sequence>
<comment type="function">
    <text evidence="4">Dirigent proteins impart stereoselectivity on the phenoxy radical-coupling reaction, yielding optically active lignans from two molecules of coniferyl alcohol in the biosynthesis of lignans, flavonolignans, and alkaloids and thus plays a central role in plant secondary metabolism.</text>
</comment>
<evidence type="ECO:0000256" key="1">
    <source>
        <dbReference type="ARBA" id="ARBA00010746"/>
    </source>
</evidence>
<comment type="caution">
    <text evidence="5">The sequence shown here is derived from an EMBL/GenBank/DDBJ whole genome shotgun (WGS) entry which is preliminary data.</text>
</comment>
<dbReference type="Gene3D" id="2.40.480.10">
    <property type="entry name" value="Allene oxide cyclase-like"/>
    <property type="match status" value="1"/>
</dbReference>
<dbReference type="GO" id="GO:0009699">
    <property type="term" value="P:phenylpropanoid biosynthetic process"/>
    <property type="evidence" value="ECO:0007669"/>
    <property type="project" value="UniProtKB-ARBA"/>
</dbReference>
<accession>A0AAN9STL4</accession>
<dbReference type="PANTHER" id="PTHR21495">
    <property type="entry name" value="NUCLEOPORIN-RELATED"/>
    <property type="match status" value="1"/>
</dbReference>
<evidence type="ECO:0000256" key="4">
    <source>
        <dbReference type="RuleBase" id="RU363099"/>
    </source>
</evidence>
<gene>
    <name evidence="5" type="ORF">VNO78_05939</name>
</gene>